<accession>A0A2T9WUA0</accession>
<evidence type="ECO:0000256" key="1">
    <source>
        <dbReference type="ARBA" id="ARBA00022679"/>
    </source>
</evidence>
<dbReference type="InterPro" id="IPR000541">
    <property type="entry name" value="Ncs6/Tuc1/Ctu1"/>
</dbReference>
<feature type="binding site" evidence="2">
    <location>
        <position position="306"/>
    </location>
    <ligand>
        <name>Zn(2+)</name>
        <dbReference type="ChEBI" id="CHEBI:29105"/>
        <label>2</label>
    </ligand>
</feature>
<evidence type="ECO:0000313" key="8">
    <source>
        <dbReference type="EMBL" id="PVU71420.1"/>
    </source>
</evidence>
<keyword evidence="3" id="KW-0547">Nucleotide-binding</keyword>
<dbReference type="GO" id="GO:0005524">
    <property type="term" value="F:ATP binding"/>
    <property type="evidence" value="ECO:0007669"/>
    <property type="project" value="UniProtKB-KW"/>
</dbReference>
<keyword evidence="3" id="KW-0067">ATP-binding</keyword>
<dbReference type="GO" id="GO:0000049">
    <property type="term" value="F:tRNA binding"/>
    <property type="evidence" value="ECO:0007669"/>
    <property type="project" value="InterPro"/>
</dbReference>
<dbReference type="PANTHER" id="PTHR11807">
    <property type="entry name" value="ATPASES OF THE PP SUPERFAMILY-RELATED"/>
    <property type="match status" value="1"/>
</dbReference>
<evidence type="ECO:0000256" key="2">
    <source>
        <dbReference type="PIRSR" id="PIRSR004976-50"/>
    </source>
</evidence>
<dbReference type="Pfam" id="PF01171">
    <property type="entry name" value="ATP_bind_3"/>
    <property type="match status" value="1"/>
</dbReference>
<dbReference type="GO" id="GO:0002144">
    <property type="term" value="C:cytosolic tRNA wobble base thiouridylase complex"/>
    <property type="evidence" value="ECO:0007669"/>
    <property type="project" value="TreeGrafter"/>
</dbReference>
<feature type="binding site" evidence="3">
    <location>
        <position position="177"/>
    </location>
    <ligand>
        <name>ATP</name>
        <dbReference type="ChEBI" id="CHEBI:30616"/>
    </ligand>
</feature>
<dbReference type="InterPro" id="IPR014729">
    <property type="entry name" value="Rossmann-like_a/b/a_fold"/>
</dbReference>
<feature type="binding site" evidence="3">
    <location>
        <position position="172"/>
    </location>
    <ligand>
        <name>ATP</name>
        <dbReference type="ChEBI" id="CHEBI:30616"/>
    </ligand>
</feature>
<reference evidence="6" key="2">
    <citation type="submission" date="2017-05" db="EMBL/GenBank/DDBJ databases">
        <authorList>
            <person name="Munson-Mcgee J.H."/>
        </authorList>
    </citation>
    <scope>NUCLEOTIDE SEQUENCE</scope>
    <source>
        <strain evidence="6">SCGC AB-777_F03</strain>
    </source>
</reference>
<dbReference type="RefSeq" id="WP_228615510.1">
    <property type="nucleotide sequence ID" value="NZ_QEFP02000019.1"/>
</dbReference>
<feature type="binding site" evidence="3">
    <location>
        <position position="83"/>
    </location>
    <ligand>
        <name>ATP</name>
        <dbReference type="ChEBI" id="CHEBI:30616"/>
    </ligand>
</feature>
<dbReference type="InterPro" id="IPR035107">
    <property type="entry name" value="tRNA_thiolation_TtcA_Ctu1"/>
</dbReference>
<reference evidence="8 9" key="1">
    <citation type="journal article" date="2015" name="Appl. Environ. Microbiol.">
        <title>Nanoarchaeota, Their Sulfolobales Host, and Nanoarchaeota Virus Distribution across Yellowstone National Park Hot Springs.</title>
        <authorList>
            <person name="Munson-McGee J.H."/>
            <person name="Field E.K."/>
            <person name="Bateson M."/>
            <person name="Rooney C."/>
            <person name="Stepanauskas R."/>
            <person name="Young M.J."/>
        </authorList>
    </citation>
    <scope>NUCLEOTIDE SEQUENCE [LARGE SCALE GENOMIC DNA]</scope>
    <source>
        <strain evidence="6">SCGC AB-777_F03</strain>
        <strain evidence="8">SCGC AB-777_O03</strain>
    </source>
</reference>
<reference evidence="8" key="3">
    <citation type="submission" date="2017-05" db="EMBL/GenBank/DDBJ databases">
        <authorList>
            <person name="Song R."/>
            <person name="Chenine A.L."/>
            <person name="Ruprecht R.M."/>
        </authorList>
    </citation>
    <scope>NUCLEOTIDE SEQUENCE</scope>
    <source>
        <strain evidence="7">SCGC AB-777_F03</strain>
        <strain evidence="8">SCGC AB-777_O03</strain>
    </source>
</reference>
<dbReference type="AlphaFoldDB" id="A0A2T9WUA0"/>
<evidence type="ECO:0000259" key="5">
    <source>
        <dbReference type="Pfam" id="PF22082"/>
    </source>
</evidence>
<evidence type="ECO:0000313" key="7">
    <source>
        <dbReference type="EMBL" id="PVU68547.1"/>
    </source>
</evidence>
<feature type="domain" description="2-thiouridine synthetase TtuA-like N-terminal LIM" evidence="5">
    <location>
        <begin position="2"/>
        <end position="27"/>
    </location>
</feature>
<dbReference type="GO" id="GO:0002143">
    <property type="term" value="P:tRNA wobble position uridine thiolation"/>
    <property type="evidence" value="ECO:0007669"/>
    <property type="project" value="TreeGrafter"/>
</dbReference>
<evidence type="ECO:0000259" key="4">
    <source>
        <dbReference type="Pfam" id="PF01171"/>
    </source>
</evidence>
<dbReference type="Proteomes" id="UP000245908">
    <property type="component" value="Unassembled WGS sequence"/>
</dbReference>
<dbReference type="EMBL" id="QEFH01000006">
    <property type="protein sequence ID" value="PVU71420.1"/>
    <property type="molecule type" value="Genomic_DNA"/>
</dbReference>
<feature type="binding site" evidence="2">
    <location>
        <position position="291"/>
    </location>
    <ligand>
        <name>Zn(2+)</name>
        <dbReference type="ChEBI" id="CHEBI:29105"/>
        <label>2</label>
    </ligand>
</feature>
<name>A0A2T9WUA0_NANST</name>
<evidence type="ECO:0000313" key="6">
    <source>
        <dbReference type="EMBL" id="MCC5447287.1"/>
    </source>
</evidence>
<sequence length="336" mass="39146">MKCFYCERDAIIKIPYSKLWLCKDHYIEYIQRRVLETIKRYKLIKKGQKILVGVSGGKDSTSLYHILLNIKDEIGFELIGLHINMGIYDFSKKSLEAIKNFSKEYNTEFIILDSKEIIGSYLPETLVKLGAKILPNYKVKYVRPTCSICGLLRRYILNVISNELNVDYIALGHHMDDLLPYIIKNFFLQDLYSISKLGPKTEKIDSLVGRIRPLYEISEEETKLYAKLSGIPYLEDQCPFKYGSKRIETNIREFLDRMEKENPGFKISLARAIARNIKFYENKEEIKLNKCKYCGMPTSKDICDFCRITKKAFGEPKGLYVKEKISEILKENKIVS</sequence>
<dbReference type="SUPFAM" id="SSF52402">
    <property type="entry name" value="Adenine nucleotide alpha hydrolases-like"/>
    <property type="match status" value="1"/>
</dbReference>
<proteinExistence type="predicted"/>
<feature type="binding site" evidence="2">
    <location>
        <position position="3"/>
    </location>
    <ligand>
        <name>Zn(2+)</name>
        <dbReference type="ChEBI" id="CHEBI:29105"/>
        <label>1</label>
    </ligand>
</feature>
<organism evidence="8 9">
    <name type="scientific">Nanobsidianus stetteri</name>
    <dbReference type="NCBI Taxonomy" id="1294122"/>
    <lineage>
        <taxon>Archaea</taxon>
        <taxon>Nanobdellota</taxon>
        <taxon>Candidatus Nanoarchaeia</taxon>
        <taxon>Nanoarchaeales</taxon>
        <taxon>Nanopusillaceae</taxon>
        <taxon>Candidatus Nanobsidianus</taxon>
    </lineage>
</organism>
<evidence type="ECO:0000313" key="9">
    <source>
        <dbReference type="Proteomes" id="UP000245908"/>
    </source>
</evidence>
<dbReference type="GO" id="GO:0046872">
    <property type="term" value="F:metal ion binding"/>
    <property type="evidence" value="ECO:0007669"/>
    <property type="project" value="UniProtKB-KW"/>
</dbReference>
<reference evidence="6" key="4">
    <citation type="submission" date="2021-11" db="EMBL/GenBank/DDBJ databases">
        <authorList>
            <person name="Munson-Mcgee J."/>
            <person name="Field E."/>
            <person name="Bateson M."/>
            <person name="Rooney C."/>
            <person name="Stepanauskas R."/>
            <person name="Young M."/>
        </authorList>
    </citation>
    <scope>NUCLEOTIDE SEQUENCE</scope>
    <source>
        <strain evidence="6">SCGC AB-777_F03</strain>
    </source>
</reference>
<feature type="binding site" evidence="2">
    <location>
        <position position="303"/>
    </location>
    <ligand>
        <name>Zn(2+)</name>
        <dbReference type="ChEBI" id="CHEBI:29105"/>
        <label>2</label>
    </ligand>
</feature>
<dbReference type="GO" id="GO:0016740">
    <property type="term" value="F:transferase activity"/>
    <property type="evidence" value="ECO:0007669"/>
    <property type="project" value="UniProtKB-KW"/>
</dbReference>
<feature type="domain" description="tRNA(Ile)-lysidine/2-thiocytidine synthase N-terminal" evidence="4">
    <location>
        <begin position="49"/>
        <end position="114"/>
    </location>
</feature>
<feature type="binding site" evidence="2">
    <location>
        <position position="22"/>
    </location>
    <ligand>
        <name>Zn(2+)</name>
        <dbReference type="ChEBI" id="CHEBI:29105"/>
        <label>1</label>
    </ligand>
</feature>
<keyword evidence="1" id="KW-0808">Transferase</keyword>
<feature type="binding site" evidence="3">
    <location>
        <position position="59"/>
    </location>
    <ligand>
        <name>ATP</name>
        <dbReference type="ChEBI" id="CHEBI:30616"/>
    </ligand>
</feature>
<dbReference type="EMBL" id="QEFP02000019">
    <property type="protein sequence ID" value="MCC5447287.1"/>
    <property type="molecule type" value="Genomic_DNA"/>
</dbReference>
<dbReference type="Gene3D" id="3.40.50.620">
    <property type="entry name" value="HUPs"/>
    <property type="match status" value="1"/>
</dbReference>
<feature type="binding site" evidence="3">
    <location>
        <begin position="53"/>
        <end position="55"/>
    </location>
    <ligand>
        <name>ATP</name>
        <dbReference type="ChEBI" id="CHEBI:30616"/>
    </ligand>
</feature>
<evidence type="ECO:0000256" key="3">
    <source>
        <dbReference type="PIRSR" id="PIRSR004976-51"/>
    </source>
</evidence>
<feature type="binding site" evidence="2">
    <location>
        <position position="6"/>
    </location>
    <ligand>
        <name>Zn(2+)</name>
        <dbReference type="ChEBI" id="CHEBI:29105"/>
        <label>1</label>
    </ligand>
</feature>
<dbReference type="Proteomes" id="UP000245509">
    <property type="component" value="Unassembled WGS sequence"/>
</dbReference>
<dbReference type="EMBL" id="QEFP01000008">
    <property type="protein sequence ID" value="PVU68547.1"/>
    <property type="molecule type" value="Genomic_DNA"/>
</dbReference>
<dbReference type="PANTHER" id="PTHR11807:SF27">
    <property type="entry name" value="TRNA-5-METHYLURIDINE(54) 2-SULFURTRANSFERASE"/>
    <property type="match status" value="1"/>
</dbReference>
<dbReference type="InterPro" id="IPR011063">
    <property type="entry name" value="TilS/TtcA_N"/>
</dbReference>
<dbReference type="PIRSF" id="PIRSF004976">
    <property type="entry name" value="ATPase_YdaO"/>
    <property type="match status" value="1"/>
</dbReference>
<feature type="binding site" evidence="2">
    <location>
        <position position="25"/>
    </location>
    <ligand>
        <name>Zn(2+)</name>
        <dbReference type="ChEBI" id="CHEBI:29105"/>
        <label>1</label>
    </ligand>
</feature>
<keyword evidence="2" id="KW-0479">Metal-binding</keyword>
<comment type="caution">
    <text evidence="8">The sequence shown here is derived from an EMBL/GenBank/DDBJ whole genome shotgun (WGS) entry which is preliminary data.</text>
</comment>
<dbReference type="NCBIfam" id="TIGR00269">
    <property type="entry name" value="TIGR00269 family protein"/>
    <property type="match status" value="1"/>
</dbReference>
<dbReference type="Pfam" id="PF22082">
    <property type="entry name" value="TtuA_LIM_N"/>
    <property type="match status" value="1"/>
</dbReference>
<gene>
    <name evidence="6" type="ORF">DDW03_002630</name>
    <name evidence="7" type="ORF">DDW03_02020</name>
    <name evidence="8" type="ORF">DDW05_01200</name>
</gene>
<protein>
    <submittedName>
        <fullName evidence="8">TIGR00269 family protein</fullName>
    </submittedName>
</protein>
<keyword evidence="2" id="KW-0862">Zinc</keyword>
<dbReference type="InterPro" id="IPR054306">
    <property type="entry name" value="TtuA-like_LIM_N"/>
</dbReference>
<feature type="binding site" evidence="2">
    <location>
        <position position="294"/>
    </location>
    <ligand>
        <name>Zn(2+)</name>
        <dbReference type="ChEBI" id="CHEBI:29105"/>
        <label>2</label>
    </ligand>
</feature>